<feature type="domain" description="EF-hand" evidence="7">
    <location>
        <begin position="196"/>
        <end position="231"/>
    </location>
</feature>
<feature type="compositionally biased region" description="Acidic residues" evidence="6">
    <location>
        <begin position="87"/>
        <end position="115"/>
    </location>
</feature>
<reference evidence="8" key="1">
    <citation type="submission" date="2022-10" db="EMBL/GenBank/DDBJ databases">
        <authorList>
            <person name="Chen Y."/>
            <person name="Dougan E. K."/>
            <person name="Chan C."/>
            <person name="Rhodes N."/>
            <person name="Thang M."/>
        </authorList>
    </citation>
    <scope>NUCLEOTIDE SEQUENCE</scope>
</reference>
<dbReference type="AlphaFoldDB" id="A0A9P1DRC9"/>
<feature type="domain" description="EF-hand" evidence="7">
    <location>
        <begin position="273"/>
        <end position="308"/>
    </location>
</feature>
<dbReference type="InterPro" id="IPR050230">
    <property type="entry name" value="CALM/Myosin/TropC-like"/>
</dbReference>
<feature type="domain" description="EF-hand" evidence="7">
    <location>
        <begin position="344"/>
        <end position="379"/>
    </location>
</feature>
<comment type="caution">
    <text evidence="8">The sequence shown here is derived from an EMBL/GenBank/DDBJ whole genome shotgun (WGS) entry which is preliminary data.</text>
</comment>
<proteinExistence type="predicted"/>
<evidence type="ECO:0000256" key="5">
    <source>
        <dbReference type="ARBA" id="ARBA00022990"/>
    </source>
</evidence>
<evidence type="ECO:0000256" key="6">
    <source>
        <dbReference type="SAM" id="MobiDB-lite"/>
    </source>
</evidence>
<keyword evidence="10" id="KW-1185">Reference proteome</keyword>
<dbReference type="EMBL" id="CAMXCT030006179">
    <property type="protein sequence ID" value="CAL4801413.1"/>
    <property type="molecule type" value="Genomic_DNA"/>
</dbReference>
<feature type="region of interest" description="Disordered" evidence="6">
    <location>
        <begin position="42"/>
        <end position="61"/>
    </location>
</feature>
<feature type="domain" description="EF-hand" evidence="7">
    <location>
        <begin position="232"/>
        <end position="267"/>
    </location>
</feature>
<feature type="domain" description="EF-hand" evidence="7">
    <location>
        <begin position="463"/>
        <end position="498"/>
    </location>
</feature>
<dbReference type="OrthoDB" id="432017at2759"/>
<feature type="compositionally biased region" description="Basic residues" evidence="6">
    <location>
        <begin position="46"/>
        <end position="56"/>
    </location>
</feature>
<dbReference type="Proteomes" id="UP001152797">
    <property type="component" value="Unassembled WGS sequence"/>
</dbReference>
<feature type="region of interest" description="Disordered" evidence="6">
    <location>
        <begin position="1"/>
        <end position="22"/>
    </location>
</feature>
<dbReference type="EMBL" id="CAMXCT010006179">
    <property type="protein sequence ID" value="CAI4014101.1"/>
    <property type="molecule type" value="Genomic_DNA"/>
</dbReference>
<name>A0A9P1DRC9_9DINO</name>
<keyword evidence="2" id="KW-0479">Metal-binding</keyword>
<accession>A0A9P1DRC9</accession>
<dbReference type="EMBL" id="CAMXCT020006179">
    <property type="protein sequence ID" value="CAL1167476.1"/>
    <property type="molecule type" value="Genomic_DNA"/>
</dbReference>
<dbReference type="PROSITE" id="PS50222">
    <property type="entry name" value="EF_HAND_2"/>
    <property type="match status" value="6"/>
</dbReference>
<dbReference type="GO" id="GO:0016460">
    <property type="term" value="C:myosin II complex"/>
    <property type="evidence" value="ECO:0007669"/>
    <property type="project" value="TreeGrafter"/>
</dbReference>
<dbReference type="SUPFAM" id="SSF47473">
    <property type="entry name" value="EF-hand"/>
    <property type="match status" value="3"/>
</dbReference>
<dbReference type="FunFam" id="1.10.238.10:FF:000003">
    <property type="entry name" value="Calmodulin A"/>
    <property type="match status" value="1"/>
</dbReference>
<dbReference type="InterPro" id="IPR018247">
    <property type="entry name" value="EF_Hand_1_Ca_BS"/>
</dbReference>
<dbReference type="PANTHER" id="PTHR23048:SF0">
    <property type="entry name" value="CALMODULIN LIKE 3"/>
    <property type="match status" value="1"/>
</dbReference>
<dbReference type="InterPro" id="IPR002048">
    <property type="entry name" value="EF_hand_dom"/>
</dbReference>
<evidence type="ECO:0000313" key="9">
    <source>
        <dbReference type="EMBL" id="CAL4801413.1"/>
    </source>
</evidence>
<keyword evidence="5" id="KW-0007">Acetylation</keyword>
<keyword evidence="4" id="KW-0106">Calcium</keyword>
<dbReference type="PROSITE" id="PS00018">
    <property type="entry name" value="EF_HAND_1"/>
    <property type="match status" value="4"/>
</dbReference>
<dbReference type="Pfam" id="PF13499">
    <property type="entry name" value="EF-hand_7"/>
    <property type="match status" value="1"/>
</dbReference>
<feature type="domain" description="EF-hand" evidence="7">
    <location>
        <begin position="309"/>
        <end position="343"/>
    </location>
</feature>
<protein>
    <recommendedName>
        <fullName evidence="1">Calmodulin</fullName>
    </recommendedName>
</protein>
<sequence>MTTTDGDSNLEESQSGLEDDESLGWQVPEWRLFIRALRADDDRRSPRGSKQIRRRDARPAGEVQFEESFPVNFRIFDKRRTCQFLGDSDEEEEPESSDESTSETESDDDTIEQPQDESRVEVFYQFQQSDEIARRDLPKALEALGFMCPQEAWLAAAWKSVKLPQEAPPEMIVEVQQVEKVDLEDFLKIVQAYENRHHLEFATAFATCDKNGSGVVESSELADLLLNMSIEPMSHVLDEVIDEVDTSGLGTLNLDEFKSIMQLIQMREGFSKSEYEEFIAVFQRFDRDNSNECDAAELASILNWLGFAWSRDRMKAVLKEVDVDQSGSLDLREFILCMRKVREVELKAVKKAMADADADGNGLISKSEMPDLLKGLGYDPWDVHVILEAQRRAGLEEEQELELGQVWQVLTVYRRYDGFTMAQCEKFHEIFEEHCDCDKETGEIGEMESIEVPKALRSLGFKITFEVVQSVIGRVDVDDTGTLSISEFRKMIRMLEERESNVYRQAFRENAKAESISVTTAQEIARKMGSQLQRQHLVFDESVDEAEIHITEEAFTRACSNLSQEMREIYRQNGGFSTEELKELQVMFDRYDSRKIGKIANKDLVRLVETVCPSLAREKSLRPQLQDMMQACQEFKGCLRFKDFLKLMRLISDFQDKERAQTEATCIKNTGFNSSEVQDFRELFLEMDEGYGVVTFESCRSMIHAITPLGDNLTHQLKRIFDIQTRKKVQNGRGNTDEADFPEFLLLMKQLLDMNFAKLREKIGFDR</sequence>
<evidence type="ECO:0000313" key="8">
    <source>
        <dbReference type="EMBL" id="CAI4014101.1"/>
    </source>
</evidence>
<reference evidence="9 10" key="2">
    <citation type="submission" date="2024-05" db="EMBL/GenBank/DDBJ databases">
        <authorList>
            <person name="Chen Y."/>
            <person name="Shah S."/>
            <person name="Dougan E. K."/>
            <person name="Thang M."/>
            <person name="Chan C."/>
        </authorList>
    </citation>
    <scope>NUCLEOTIDE SEQUENCE [LARGE SCALE GENOMIC DNA]</scope>
</reference>
<feature type="compositionally biased region" description="Polar residues" evidence="6">
    <location>
        <begin position="1"/>
        <end position="16"/>
    </location>
</feature>
<dbReference type="PANTHER" id="PTHR23048">
    <property type="entry name" value="MYOSIN LIGHT CHAIN 1, 3"/>
    <property type="match status" value="1"/>
</dbReference>
<dbReference type="GO" id="GO:0005509">
    <property type="term" value="F:calcium ion binding"/>
    <property type="evidence" value="ECO:0007669"/>
    <property type="project" value="InterPro"/>
</dbReference>
<feature type="region of interest" description="Disordered" evidence="6">
    <location>
        <begin position="85"/>
        <end position="119"/>
    </location>
</feature>
<organism evidence="8">
    <name type="scientific">Cladocopium goreaui</name>
    <dbReference type="NCBI Taxonomy" id="2562237"/>
    <lineage>
        <taxon>Eukaryota</taxon>
        <taxon>Sar</taxon>
        <taxon>Alveolata</taxon>
        <taxon>Dinophyceae</taxon>
        <taxon>Suessiales</taxon>
        <taxon>Symbiodiniaceae</taxon>
        <taxon>Cladocopium</taxon>
    </lineage>
</organism>
<dbReference type="InterPro" id="IPR011992">
    <property type="entry name" value="EF-hand-dom_pair"/>
</dbReference>
<dbReference type="Gene3D" id="1.10.238.10">
    <property type="entry name" value="EF-hand"/>
    <property type="match status" value="4"/>
</dbReference>
<evidence type="ECO:0000313" key="10">
    <source>
        <dbReference type="Proteomes" id="UP001152797"/>
    </source>
</evidence>
<gene>
    <name evidence="8" type="ORF">C1SCF055_LOCUS39025</name>
</gene>
<keyword evidence="3" id="KW-0677">Repeat</keyword>
<dbReference type="SMART" id="SM00054">
    <property type="entry name" value="EFh"/>
    <property type="match status" value="8"/>
</dbReference>
<evidence type="ECO:0000256" key="2">
    <source>
        <dbReference type="ARBA" id="ARBA00022723"/>
    </source>
</evidence>
<evidence type="ECO:0000256" key="4">
    <source>
        <dbReference type="ARBA" id="ARBA00022837"/>
    </source>
</evidence>
<evidence type="ECO:0000259" key="7">
    <source>
        <dbReference type="PROSITE" id="PS50222"/>
    </source>
</evidence>
<evidence type="ECO:0000256" key="1">
    <source>
        <dbReference type="ARBA" id="ARBA00020786"/>
    </source>
</evidence>
<evidence type="ECO:0000256" key="3">
    <source>
        <dbReference type="ARBA" id="ARBA00022737"/>
    </source>
</evidence>
<dbReference type="Pfam" id="PF13833">
    <property type="entry name" value="EF-hand_8"/>
    <property type="match status" value="1"/>
</dbReference>